<dbReference type="InterPro" id="IPR029063">
    <property type="entry name" value="SAM-dependent_MTases_sf"/>
</dbReference>
<accession>A0A418T3W0</accession>
<dbReference type="PANTHER" id="PTHR34203:SF15">
    <property type="entry name" value="SLL1173 PROTEIN"/>
    <property type="match status" value="1"/>
</dbReference>
<dbReference type="NCBIfam" id="TIGR01444">
    <property type="entry name" value="fkbM_fam"/>
    <property type="match status" value="1"/>
</dbReference>
<gene>
    <name evidence="2" type="ORF">D3P04_02605</name>
</gene>
<keyword evidence="3" id="KW-1185">Reference proteome</keyword>
<dbReference type="Proteomes" id="UP000284202">
    <property type="component" value="Unassembled WGS sequence"/>
</dbReference>
<evidence type="ECO:0000313" key="3">
    <source>
        <dbReference type="Proteomes" id="UP000284202"/>
    </source>
</evidence>
<dbReference type="OrthoDB" id="4104638at2"/>
<keyword evidence="2" id="KW-0489">Methyltransferase</keyword>
<dbReference type="PANTHER" id="PTHR34203">
    <property type="entry name" value="METHYLTRANSFERASE, FKBM FAMILY PROTEIN"/>
    <property type="match status" value="1"/>
</dbReference>
<dbReference type="EMBL" id="QZCG01000002">
    <property type="protein sequence ID" value="RJE87837.1"/>
    <property type="molecule type" value="Genomic_DNA"/>
</dbReference>
<comment type="caution">
    <text evidence="2">The sequence shown here is derived from an EMBL/GenBank/DDBJ whole genome shotgun (WGS) entry which is preliminary data.</text>
</comment>
<dbReference type="Gene3D" id="3.40.50.150">
    <property type="entry name" value="Vaccinia Virus protein VP39"/>
    <property type="match status" value="1"/>
</dbReference>
<organism evidence="2 3">
    <name type="scientific">Paracoccus onubensis</name>
    <dbReference type="NCBI Taxonomy" id="1675788"/>
    <lineage>
        <taxon>Bacteria</taxon>
        <taxon>Pseudomonadati</taxon>
        <taxon>Pseudomonadota</taxon>
        <taxon>Alphaproteobacteria</taxon>
        <taxon>Rhodobacterales</taxon>
        <taxon>Paracoccaceae</taxon>
        <taxon>Paracoccus</taxon>
    </lineage>
</organism>
<evidence type="ECO:0000313" key="2">
    <source>
        <dbReference type="EMBL" id="RJE87837.1"/>
    </source>
</evidence>
<reference evidence="3" key="1">
    <citation type="submission" date="2018-09" db="EMBL/GenBank/DDBJ databases">
        <title>Acidovorax cavernicola nov. sp. isolated from Gruta de las Maravillas (Aracena, Spain).</title>
        <authorList>
            <person name="Jurado V."/>
            <person name="Gutierrez-Patricio S."/>
            <person name="Gonzalez-Pimentel J.L."/>
            <person name="Miller A.Z."/>
            <person name="Laiz L."/>
            <person name="Saiz-Jimenez C."/>
        </authorList>
    </citation>
    <scope>NUCLEOTIDE SEQUENCE [LARGE SCALE GENOMIC DNA]</scope>
    <source>
        <strain evidence="3">1011MAR3C25</strain>
    </source>
</reference>
<dbReference type="InterPro" id="IPR006342">
    <property type="entry name" value="FkbM_mtfrase"/>
</dbReference>
<dbReference type="AlphaFoldDB" id="A0A418T3W0"/>
<feature type="domain" description="Methyltransferase FkbM" evidence="1">
    <location>
        <begin position="135"/>
        <end position="287"/>
    </location>
</feature>
<keyword evidence="2" id="KW-0808">Transferase</keyword>
<name>A0A418T3W0_9RHOB</name>
<dbReference type="InterPro" id="IPR052514">
    <property type="entry name" value="SAM-dependent_MTase"/>
</dbReference>
<dbReference type="GO" id="GO:0032259">
    <property type="term" value="P:methylation"/>
    <property type="evidence" value="ECO:0007669"/>
    <property type="project" value="UniProtKB-KW"/>
</dbReference>
<proteinExistence type="predicted"/>
<dbReference type="Pfam" id="PF05050">
    <property type="entry name" value="Methyltransf_21"/>
    <property type="match status" value="1"/>
</dbReference>
<protein>
    <submittedName>
        <fullName evidence="2">FkbM family methyltransferase</fullName>
    </submittedName>
</protein>
<dbReference type="GO" id="GO:0008168">
    <property type="term" value="F:methyltransferase activity"/>
    <property type="evidence" value="ECO:0007669"/>
    <property type="project" value="UniProtKB-KW"/>
</dbReference>
<evidence type="ECO:0000259" key="1">
    <source>
        <dbReference type="Pfam" id="PF05050"/>
    </source>
</evidence>
<dbReference type="CDD" id="cd02440">
    <property type="entry name" value="AdoMet_MTases"/>
    <property type="match status" value="1"/>
</dbReference>
<sequence>MRILRLAGKSGFLIDLAQYGGLETIVMQEIGQMTNAPQMAAQMGNQIYLNFGSQKAGEFIAFASGSWPGLQNMRFDKDPDPDLKRVVFDQKTWVVPKSIFWSHLHRMTLGYHDFILGKYSCPEFCEIEAGDVVLDCGSFIGGLASAAAGKASRVIAVEPSPINYKAANRNLKDLGNVTLLQCGLWNACGAQDFNISETAIDDGLLVPDKGEIVRTVTVQTQTVAALARSNDLTVFDFQKIEAEGVELEILLGEGGLLANKIAVDCAPERNGESPEKDVTALLQQHGFETRKKGVVVFGRR</sequence>
<dbReference type="SUPFAM" id="SSF53335">
    <property type="entry name" value="S-adenosyl-L-methionine-dependent methyltransferases"/>
    <property type="match status" value="1"/>
</dbReference>